<dbReference type="InterPro" id="IPR040853">
    <property type="entry name" value="RapA2_cadherin-like"/>
</dbReference>
<dbReference type="EMBL" id="QORL01000037">
    <property type="protein sequence ID" value="TFF73108.1"/>
    <property type="molecule type" value="Genomic_DNA"/>
</dbReference>
<dbReference type="InterPro" id="IPR043824">
    <property type="entry name" value="DUF5801"/>
</dbReference>
<evidence type="ECO:0000259" key="3">
    <source>
        <dbReference type="Pfam" id="PF19116"/>
    </source>
</evidence>
<dbReference type="NCBIfam" id="TIGR01965">
    <property type="entry name" value="VCBS_repeat"/>
    <property type="match status" value="1"/>
</dbReference>
<dbReference type="Gene3D" id="2.60.40.1200">
    <property type="match status" value="1"/>
</dbReference>
<keyword evidence="6" id="KW-1185">Reference proteome</keyword>
<dbReference type="NCBIfam" id="NF033682">
    <property type="entry name" value="retention_LapA"/>
    <property type="match status" value="1"/>
</dbReference>
<feature type="domain" description="DUF5801" evidence="3">
    <location>
        <begin position="709"/>
        <end position="877"/>
    </location>
</feature>
<feature type="region of interest" description="Disordered" evidence="1">
    <location>
        <begin position="59"/>
        <end position="94"/>
    </location>
</feature>
<gene>
    <name evidence="4" type="ORF">DRM93_15645</name>
    <name evidence="5" type="ORF">DRM94_15645</name>
</gene>
<dbReference type="Pfam" id="PF19116">
    <property type="entry name" value="DUF5801"/>
    <property type="match status" value="1"/>
</dbReference>
<dbReference type="RefSeq" id="WP_245155504.1">
    <property type="nucleotide sequence ID" value="NZ_QORK01000037.1"/>
</dbReference>
<dbReference type="Pfam" id="PF17963">
    <property type="entry name" value="Big_9"/>
    <property type="match status" value="1"/>
</dbReference>
<dbReference type="Pfam" id="PF17803">
    <property type="entry name" value="Cadherin_4"/>
    <property type="match status" value="1"/>
</dbReference>
<evidence type="ECO:0000313" key="6">
    <source>
        <dbReference type="Proteomes" id="UP000297720"/>
    </source>
</evidence>
<comment type="caution">
    <text evidence="5">The sequence shown here is derived from an EMBL/GenBank/DDBJ whole genome shotgun (WGS) entry which is preliminary data.</text>
</comment>
<dbReference type="Proteomes" id="UP000297914">
    <property type="component" value="Unassembled WGS sequence"/>
</dbReference>
<name>A0A5F0K817_9GAMM</name>
<dbReference type="Proteomes" id="UP000297720">
    <property type="component" value="Unassembled WGS sequence"/>
</dbReference>
<dbReference type="AlphaFoldDB" id="A0A5F0K817"/>
<evidence type="ECO:0000313" key="5">
    <source>
        <dbReference type="EMBL" id="TFF76993.1"/>
    </source>
</evidence>
<evidence type="ECO:0000313" key="7">
    <source>
        <dbReference type="Proteomes" id="UP000297914"/>
    </source>
</evidence>
<organism evidence="5 7">
    <name type="scientific">Aeromonas taiwanensis</name>
    <dbReference type="NCBI Taxonomy" id="633417"/>
    <lineage>
        <taxon>Bacteria</taxon>
        <taxon>Pseudomonadati</taxon>
        <taxon>Pseudomonadota</taxon>
        <taxon>Gammaproteobacteria</taxon>
        <taxon>Aeromonadales</taxon>
        <taxon>Aeromonadaceae</taxon>
        <taxon>Aeromonas</taxon>
    </lineage>
</organism>
<evidence type="ECO:0000256" key="1">
    <source>
        <dbReference type="SAM" id="MobiDB-lite"/>
    </source>
</evidence>
<protein>
    <submittedName>
        <fullName evidence="5">Uncharacterized protein</fullName>
    </submittedName>
</protein>
<evidence type="ECO:0000313" key="4">
    <source>
        <dbReference type="EMBL" id="TFF73108.1"/>
    </source>
</evidence>
<accession>A0A5F0K817</accession>
<reference evidence="5 7" key="1">
    <citation type="submission" date="2018-06" db="EMBL/GenBank/DDBJ databases">
        <title>Occurrence of a novel blaKPC-2- and qnrS2- harbouring IncP6 plasmid from Aeromonas taiwanensis isolates recovered from the river sediments.</title>
        <authorList>
            <person name="Zheng B."/>
            <person name="Yu X."/>
            <person name="Xiao Y."/>
        </authorList>
    </citation>
    <scope>NUCLEOTIDE SEQUENCE [LARGE SCALE GENOMIC DNA]</scope>
    <source>
        <strain evidence="4 6">1713</strain>
        <strain evidence="5 7">198</strain>
    </source>
</reference>
<proteinExistence type="predicted"/>
<evidence type="ECO:0000259" key="2">
    <source>
        <dbReference type="Pfam" id="PF17803"/>
    </source>
</evidence>
<feature type="domain" description="RapA2 cadherin-like" evidence="2">
    <location>
        <begin position="423"/>
        <end position="502"/>
    </location>
</feature>
<dbReference type="InterPro" id="IPR047777">
    <property type="entry name" value="LapA-like_RM"/>
</dbReference>
<dbReference type="EMBL" id="QORK01000037">
    <property type="protein sequence ID" value="TFF76993.1"/>
    <property type="molecule type" value="Genomic_DNA"/>
</dbReference>
<dbReference type="InterPro" id="IPR010221">
    <property type="entry name" value="VCBS_dom"/>
</dbReference>
<feature type="compositionally biased region" description="Polar residues" evidence="1">
    <location>
        <begin position="77"/>
        <end position="88"/>
    </location>
</feature>
<sequence>MRTQIIDKTVVVSSVEGNVQILLADGSSRPLQPGEILQPGARLNIADDAKLMLAPYDDSQAPANAAPTGPETPADGQPSSSVANQQPGSPEVSPEIAALQQSILQGVDPTKNFEASAAGGAPAAGGGGGGVGGVAGASGNGGFVTIDRIGDATIAEAGFDTGHDALAPQNILQEDQLPLGNQLDDQDEVVATLEEQAISGNLLDNSTNPDGPLDTSVVSYSWGNNVDVSPGVETTLEGIGTLVINADGSYTFTPFLNYTGSVPVVSYTVTDGDDTNDSILTITITPVDEPVILEGLQVTGGELVLNEAALVEGSVPDAADLAKGSTFTFSAADGVQSLTLGGVTLISNGQVITSFPQSIPSPLGNQLVVTGISFNPVTGAGSVSYSYTLLGNEAHAQPADDAALSESFSVVLTDNDGDSTSASLDVVIRDDVPSAKDDAGGSVTEDAAGSLSGSVLGNDFAGADTPAAFVGWSASGHDNTAALAALNTYGTFTQNPDGTWAYALDNTRVATQVLDAASSLSYDVWYTMTDADGDQSIAKLTVNIQGADDSAKVTVAARGADTTVFEAGLNPNGSAAQTNAETDGSTFQVFASDGIKQLVIGGTTFTVAQLQDPAYLAAHPINTGEGTLTLTGYSSADGKTAAITYSYTLDAAQTHTKPDSDTTLTDQVLITLEGVGGSTASGTLKIDIIDDRPTPSVAANAGGTAALTVSLDETTGASDHYALGEAADSYVNDDVPGALARVTTALSGGLLGLFAINGSYGADGIGSQSSVMSFQGVPVGGLATNLVATDGGAITLVSSSPTLLNGVDGDGDTVFTIAIVNVGGVLQLQTTLFEALDNGKTSLYDEAVELLLGQGSTLSLQLQVTRTDGDGDTVVASDTVMLANHITSAFSFDDDAPVASNYTGANFAEGSGAHNIGSATTVLG</sequence>
<feature type="non-terminal residue" evidence="5">
    <location>
        <position position="924"/>
    </location>
</feature>